<reference evidence="5" key="1">
    <citation type="journal article" date="2019" name="Int. J. Syst. Evol. Microbiol.">
        <title>The Global Catalogue of Microorganisms (GCM) 10K type strain sequencing project: providing services to taxonomists for standard genome sequencing and annotation.</title>
        <authorList>
            <consortium name="The Broad Institute Genomics Platform"/>
            <consortium name="The Broad Institute Genome Sequencing Center for Infectious Disease"/>
            <person name="Wu L."/>
            <person name="Ma J."/>
        </authorList>
    </citation>
    <scope>NUCLEOTIDE SEQUENCE [LARGE SCALE GENOMIC DNA]</scope>
    <source>
        <strain evidence="5">NBRC 108728</strain>
    </source>
</reference>
<feature type="domain" description="Glycosyltransferase subfamily 4-like N-terminal" evidence="3">
    <location>
        <begin position="20"/>
        <end position="175"/>
    </location>
</feature>
<name>A0ABM8GIF8_9MICO</name>
<dbReference type="RefSeq" id="WP_286345194.1">
    <property type="nucleotide sequence ID" value="NZ_AP027732.1"/>
</dbReference>
<evidence type="ECO:0000256" key="2">
    <source>
        <dbReference type="ARBA" id="ARBA00022679"/>
    </source>
</evidence>
<dbReference type="InterPro" id="IPR028098">
    <property type="entry name" value="Glyco_trans_4-like_N"/>
</dbReference>
<accession>A0ABM8GIF8</accession>
<protein>
    <recommendedName>
        <fullName evidence="3">Glycosyltransferase subfamily 4-like N-terminal domain-containing protein</fullName>
    </recommendedName>
</protein>
<evidence type="ECO:0000313" key="4">
    <source>
        <dbReference type="EMBL" id="BDZ48172.1"/>
    </source>
</evidence>
<dbReference type="SUPFAM" id="SSF53756">
    <property type="entry name" value="UDP-Glycosyltransferase/glycogen phosphorylase"/>
    <property type="match status" value="1"/>
</dbReference>
<keyword evidence="1" id="KW-0328">Glycosyltransferase</keyword>
<keyword evidence="2" id="KW-0808">Transferase</keyword>
<organism evidence="4 5">
    <name type="scientific">Frondihabitans sucicola</name>
    <dbReference type="NCBI Taxonomy" id="1268041"/>
    <lineage>
        <taxon>Bacteria</taxon>
        <taxon>Bacillati</taxon>
        <taxon>Actinomycetota</taxon>
        <taxon>Actinomycetes</taxon>
        <taxon>Micrococcales</taxon>
        <taxon>Microbacteriaceae</taxon>
        <taxon>Frondihabitans</taxon>
    </lineage>
</organism>
<evidence type="ECO:0000256" key="1">
    <source>
        <dbReference type="ARBA" id="ARBA00022676"/>
    </source>
</evidence>
<evidence type="ECO:0000313" key="5">
    <source>
        <dbReference type="Proteomes" id="UP001321486"/>
    </source>
</evidence>
<proteinExistence type="predicted"/>
<dbReference type="Pfam" id="PF13579">
    <property type="entry name" value="Glyco_trans_4_4"/>
    <property type="match status" value="1"/>
</dbReference>
<dbReference type="Gene3D" id="3.40.50.2000">
    <property type="entry name" value="Glycogen Phosphorylase B"/>
    <property type="match status" value="1"/>
</dbReference>
<keyword evidence="5" id="KW-1185">Reference proteome</keyword>
<dbReference type="EMBL" id="AP027732">
    <property type="protein sequence ID" value="BDZ48172.1"/>
    <property type="molecule type" value="Genomic_DNA"/>
</dbReference>
<dbReference type="Proteomes" id="UP001321486">
    <property type="component" value="Chromosome"/>
</dbReference>
<gene>
    <name evidence="4" type="ORF">GCM10025867_04130</name>
</gene>
<sequence>MPRKRSVALLGTRGYPSYYGGFETAVRKIAPFLAESGWDVTVYGRDGAIRDDDPGRDPRVKTRITRGVETKSLSTLSYGLTAVFDAARRKPDVALVMNVAHGFWLPLLKLRGVPTLVNVDGIEWERAKWGTLAKLVFRAGARTTAWWGSRLVYDAVAIADYWKERFGVDGVFIPYGVKNPASCRCRRSRSIAATCSSSPDSCRRTPSTSS</sequence>
<evidence type="ECO:0000259" key="3">
    <source>
        <dbReference type="Pfam" id="PF13579"/>
    </source>
</evidence>